<comment type="similarity">
    <text evidence="1">Belongs to the peptidase C1 family.</text>
</comment>
<dbReference type="InterPro" id="IPR038765">
    <property type="entry name" value="Papain-like_cys_pep_sf"/>
</dbReference>
<comment type="caution">
    <text evidence="10">The sequence shown here is derived from an EMBL/GenBank/DDBJ whole genome shotgun (WGS) entry which is preliminary data.</text>
</comment>
<keyword evidence="5" id="KW-0865">Zymogen</keyword>
<reference evidence="10 11" key="1">
    <citation type="journal article" date="2018" name="Nat. Ecol. Evol.">
        <title>Shark genomes provide insights into elasmobranch evolution and the origin of vertebrates.</title>
        <authorList>
            <person name="Hara Y"/>
            <person name="Yamaguchi K"/>
            <person name="Onimaru K"/>
            <person name="Kadota M"/>
            <person name="Koyanagi M"/>
            <person name="Keeley SD"/>
            <person name="Tatsumi K"/>
            <person name="Tanaka K"/>
            <person name="Motone F"/>
            <person name="Kageyama Y"/>
            <person name="Nozu R"/>
            <person name="Adachi N"/>
            <person name="Nishimura O"/>
            <person name="Nakagawa R"/>
            <person name="Tanegashima C"/>
            <person name="Kiyatake I"/>
            <person name="Matsumoto R"/>
            <person name="Murakumo K"/>
            <person name="Nishida K"/>
            <person name="Terakita A"/>
            <person name="Kuratani S"/>
            <person name="Sato K"/>
            <person name="Hyodo S Kuraku.S."/>
        </authorList>
    </citation>
    <scope>NUCLEOTIDE SEQUENCE [LARGE SCALE GENOMIC DNA]</scope>
</reference>
<protein>
    <recommendedName>
        <fullName evidence="12">Cathepsin L1-like</fullName>
    </recommendedName>
</protein>
<dbReference type="InterPro" id="IPR013128">
    <property type="entry name" value="Peptidase_C1A"/>
</dbReference>
<dbReference type="GO" id="GO:0008234">
    <property type="term" value="F:cysteine-type peptidase activity"/>
    <property type="evidence" value="ECO:0007669"/>
    <property type="project" value="UniProtKB-KW"/>
</dbReference>
<keyword evidence="7" id="KW-0732">Signal</keyword>
<dbReference type="SMART" id="SM00848">
    <property type="entry name" value="Inhibitor_I29"/>
    <property type="match status" value="1"/>
</dbReference>
<keyword evidence="4" id="KW-0788">Thiol protease</keyword>
<sequence length="335" mass="37726">MKIFPFLVTCILTAVSSLTFDSALDEDWMEWTSLHGKLYGGNEENWRRITWEKNLKKIKDHNLEYSMGKHTFRMEMNHFGDMTSEEFNQRMNGFVQRNPQSSTLNEPTPNQSDVPQTVDWRGHGYVTEVKNQGRCGSCWAFSATGSLEGQIFRKTRKLISLSEQNLVDCSRHHGNKGCCGGRIEQAFKYVEHNGGIDNETSYPYTGMDGQSCRYSPQNSAAKCTGYKSIPQDNERALALAVASVGPVSVAIDAAHFTFQFYHSGTYCNKRCSSTKVNHAVLVVGYETCGKGEAALSYWIIKNSWGKRWGINGYMHLAKDMNNQCGIATHAVYPLM</sequence>
<dbReference type="InterPro" id="IPR025661">
    <property type="entry name" value="Pept_asp_AS"/>
</dbReference>
<proteinExistence type="inferred from homology"/>
<dbReference type="GO" id="GO:0006508">
    <property type="term" value="P:proteolysis"/>
    <property type="evidence" value="ECO:0007669"/>
    <property type="project" value="UniProtKB-KW"/>
</dbReference>
<dbReference type="CDD" id="cd02248">
    <property type="entry name" value="Peptidase_C1A"/>
    <property type="match status" value="1"/>
</dbReference>
<dbReference type="FunFam" id="3.90.70.10:FF:000006">
    <property type="entry name" value="Cathepsin S"/>
    <property type="match status" value="1"/>
</dbReference>
<dbReference type="InterPro" id="IPR013201">
    <property type="entry name" value="Prot_inhib_I29"/>
</dbReference>
<keyword evidence="3" id="KW-0378">Hydrolase</keyword>
<evidence type="ECO:0000313" key="11">
    <source>
        <dbReference type="Proteomes" id="UP000288216"/>
    </source>
</evidence>
<dbReference type="OMA" id="ENQGCED"/>
<dbReference type="InterPro" id="IPR000169">
    <property type="entry name" value="Pept_cys_AS"/>
</dbReference>
<dbReference type="InterPro" id="IPR039417">
    <property type="entry name" value="Peptidase_C1A_papain-like"/>
</dbReference>
<evidence type="ECO:0000256" key="7">
    <source>
        <dbReference type="SAM" id="SignalP"/>
    </source>
</evidence>
<evidence type="ECO:0008006" key="12">
    <source>
        <dbReference type="Google" id="ProtNLM"/>
    </source>
</evidence>
<dbReference type="SUPFAM" id="SSF54001">
    <property type="entry name" value="Cysteine proteinases"/>
    <property type="match status" value="1"/>
</dbReference>
<dbReference type="Gene3D" id="3.90.70.10">
    <property type="entry name" value="Cysteine proteinases"/>
    <property type="match status" value="1"/>
</dbReference>
<evidence type="ECO:0000256" key="6">
    <source>
        <dbReference type="ARBA" id="ARBA00023157"/>
    </source>
</evidence>
<dbReference type="SMART" id="SM00645">
    <property type="entry name" value="Pept_C1"/>
    <property type="match status" value="1"/>
</dbReference>
<evidence type="ECO:0000313" key="10">
    <source>
        <dbReference type="EMBL" id="GCB71027.1"/>
    </source>
</evidence>
<evidence type="ECO:0000256" key="2">
    <source>
        <dbReference type="ARBA" id="ARBA00022670"/>
    </source>
</evidence>
<name>A0A401PD28_SCYTO</name>
<dbReference type="OrthoDB" id="10253408at2759"/>
<feature type="domain" description="Cathepsin propeptide inhibitor" evidence="9">
    <location>
        <begin position="28"/>
        <end position="87"/>
    </location>
</feature>
<dbReference type="EMBL" id="BFAA01003399">
    <property type="protein sequence ID" value="GCB71027.1"/>
    <property type="molecule type" value="Genomic_DNA"/>
</dbReference>
<organism evidence="10 11">
    <name type="scientific">Scyliorhinus torazame</name>
    <name type="common">Cloudy catshark</name>
    <name type="synonym">Catulus torazame</name>
    <dbReference type="NCBI Taxonomy" id="75743"/>
    <lineage>
        <taxon>Eukaryota</taxon>
        <taxon>Metazoa</taxon>
        <taxon>Chordata</taxon>
        <taxon>Craniata</taxon>
        <taxon>Vertebrata</taxon>
        <taxon>Chondrichthyes</taxon>
        <taxon>Elasmobranchii</taxon>
        <taxon>Galeomorphii</taxon>
        <taxon>Galeoidea</taxon>
        <taxon>Carcharhiniformes</taxon>
        <taxon>Scyliorhinidae</taxon>
        <taxon>Scyliorhinus</taxon>
    </lineage>
</organism>
<evidence type="ECO:0000256" key="1">
    <source>
        <dbReference type="ARBA" id="ARBA00008455"/>
    </source>
</evidence>
<evidence type="ECO:0000256" key="3">
    <source>
        <dbReference type="ARBA" id="ARBA00022801"/>
    </source>
</evidence>
<keyword evidence="11" id="KW-1185">Reference proteome</keyword>
<dbReference type="Proteomes" id="UP000288216">
    <property type="component" value="Unassembled WGS sequence"/>
</dbReference>
<feature type="chain" id="PRO_5019319194" description="Cathepsin L1-like" evidence="7">
    <location>
        <begin position="18"/>
        <end position="335"/>
    </location>
</feature>
<dbReference type="InterPro" id="IPR000668">
    <property type="entry name" value="Peptidase_C1A_C"/>
</dbReference>
<evidence type="ECO:0000256" key="5">
    <source>
        <dbReference type="ARBA" id="ARBA00023145"/>
    </source>
</evidence>
<evidence type="ECO:0000256" key="4">
    <source>
        <dbReference type="ARBA" id="ARBA00022807"/>
    </source>
</evidence>
<keyword evidence="2" id="KW-0645">Protease</keyword>
<feature type="domain" description="Peptidase C1A papain C-terminal" evidence="8">
    <location>
        <begin position="114"/>
        <end position="334"/>
    </location>
</feature>
<dbReference type="PANTHER" id="PTHR12411">
    <property type="entry name" value="CYSTEINE PROTEASE FAMILY C1-RELATED"/>
    <property type="match status" value="1"/>
</dbReference>
<dbReference type="PROSITE" id="PS00640">
    <property type="entry name" value="THIOL_PROTEASE_ASN"/>
    <property type="match status" value="1"/>
</dbReference>
<dbReference type="PROSITE" id="PS00139">
    <property type="entry name" value="THIOL_PROTEASE_CYS"/>
    <property type="match status" value="1"/>
</dbReference>
<dbReference type="STRING" id="75743.A0A401PD28"/>
<gene>
    <name evidence="10" type="ORF">scyTo_0008749</name>
</gene>
<feature type="signal peptide" evidence="7">
    <location>
        <begin position="1"/>
        <end position="17"/>
    </location>
</feature>
<keyword evidence="6" id="KW-1015">Disulfide bond</keyword>
<dbReference type="Pfam" id="PF00112">
    <property type="entry name" value="Peptidase_C1"/>
    <property type="match status" value="1"/>
</dbReference>
<dbReference type="AlphaFoldDB" id="A0A401PD28"/>
<evidence type="ECO:0000259" key="8">
    <source>
        <dbReference type="SMART" id="SM00645"/>
    </source>
</evidence>
<evidence type="ECO:0000259" key="9">
    <source>
        <dbReference type="SMART" id="SM00848"/>
    </source>
</evidence>
<accession>A0A401PD28</accession>
<dbReference type="PRINTS" id="PR00705">
    <property type="entry name" value="PAPAIN"/>
</dbReference>
<dbReference type="Pfam" id="PF08246">
    <property type="entry name" value="Inhibitor_I29"/>
    <property type="match status" value="1"/>
</dbReference>